<dbReference type="FunFam" id="3.40.430.10:FF:000001">
    <property type="entry name" value="Dihydrofolate reductase"/>
    <property type="match status" value="1"/>
</dbReference>
<dbReference type="InterPro" id="IPR012259">
    <property type="entry name" value="DHFR"/>
</dbReference>
<reference evidence="10 11" key="1">
    <citation type="submission" date="2019-04" db="EMBL/GenBank/DDBJ databases">
        <title>Salinimonas iocasae sp. nov., a halophilic bacterium isolated from the outer tube casing of tubeworms in Okinawa Trough.</title>
        <authorList>
            <person name="Zhang H."/>
            <person name="Wang H."/>
            <person name="Li C."/>
        </authorList>
    </citation>
    <scope>NUCLEOTIDE SEQUENCE [LARGE SCALE GENOMIC DNA]</scope>
    <source>
        <strain evidence="10 11">KX18D6</strain>
    </source>
</reference>
<evidence type="ECO:0000256" key="2">
    <source>
        <dbReference type="ARBA" id="ARBA00009539"/>
    </source>
</evidence>
<accession>A0A5B7YI05</accession>
<comment type="catalytic activity">
    <reaction evidence="8">
        <text>(6S)-5,6,7,8-tetrahydrofolate + NADP(+) = 7,8-dihydrofolate + NADPH + H(+)</text>
        <dbReference type="Rhea" id="RHEA:15009"/>
        <dbReference type="ChEBI" id="CHEBI:15378"/>
        <dbReference type="ChEBI" id="CHEBI:57451"/>
        <dbReference type="ChEBI" id="CHEBI:57453"/>
        <dbReference type="ChEBI" id="CHEBI:57783"/>
        <dbReference type="ChEBI" id="CHEBI:58349"/>
        <dbReference type="EC" id="1.5.1.3"/>
    </reaction>
</comment>
<dbReference type="CDD" id="cd00209">
    <property type="entry name" value="DHFR"/>
    <property type="match status" value="1"/>
</dbReference>
<dbReference type="UniPathway" id="UPA00077">
    <property type="reaction ID" value="UER00158"/>
</dbReference>
<evidence type="ECO:0000256" key="8">
    <source>
        <dbReference type="PIRNR" id="PIRNR000194"/>
    </source>
</evidence>
<evidence type="ECO:0000313" key="11">
    <source>
        <dbReference type="Proteomes" id="UP000304912"/>
    </source>
</evidence>
<dbReference type="GO" id="GO:0046452">
    <property type="term" value="P:dihydrofolate metabolic process"/>
    <property type="evidence" value="ECO:0007669"/>
    <property type="project" value="TreeGrafter"/>
</dbReference>
<dbReference type="NCBIfam" id="NF008037">
    <property type="entry name" value="PRK10769.1"/>
    <property type="match status" value="1"/>
</dbReference>
<sequence length="161" mass="17931">MIAAMAANRIIGADNDMPWHLPADLRHFKSVTLGKPVVMGRKTYESIGRALPGRPNIVITRQDDFAPGDAHVTRSVDEALEQAERLSDAAGEIMIIGGGSIYSALLERADTLYLTFIDADVEGDTQFPDYTQYHWQEVATEAHTADEKNPYSYRFVTLERC</sequence>
<dbReference type="GO" id="GO:0046655">
    <property type="term" value="P:folic acid metabolic process"/>
    <property type="evidence" value="ECO:0007669"/>
    <property type="project" value="TreeGrafter"/>
</dbReference>
<dbReference type="AlphaFoldDB" id="A0A5B7YI05"/>
<dbReference type="GO" id="GO:0006730">
    <property type="term" value="P:one-carbon metabolic process"/>
    <property type="evidence" value="ECO:0007669"/>
    <property type="project" value="UniProtKB-KW"/>
</dbReference>
<dbReference type="EMBL" id="CP039852">
    <property type="protein sequence ID" value="QCZ95261.1"/>
    <property type="molecule type" value="Genomic_DNA"/>
</dbReference>
<dbReference type="OrthoDB" id="9804315at2"/>
<keyword evidence="6 8" id="KW-0560">Oxidoreductase</keyword>
<dbReference type="PANTHER" id="PTHR48069:SF3">
    <property type="entry name" value="DIHYDROFOLATE REDUCTASE"/>
    <property type="match status" value="1"/>
</dbReference>
<evidence type="ECO:0000256" key="1">
    <source>
        <dbReference type="ARBA" id="ARBA00004903"/>
    </source>
</evidence>
<evidence type="ECO:0000259" key="9">
    <source>
        <dbReference type="PROSITE" id="PS51330"/>
    </source>
</evidence>
<dbReference type="EC" id="1.5.1.3" evidence="3 8"/>
<dbReference type="PROSITE" id="PS51330">
    <property type="entry name" value="DHFR_2"/>
    <property type="match status" value="1"/>
</dbReference>
<feature type="domain" description="DHFR" evidence="9">
    <location>
        <begin position="1"/>
        <end position="160"/>
    </location>
</feature>
<dbReference type="InterPro" id="IPR001796">
    <property type="entry name" value="DHFR_dom"/>
</dbReference>
<comment type="similarity">
    <text evidence="2 8">Belongs to the dihydrofolate reductase family.</text>
</comment>
<keyword evidence="4 8" id="KW-0554">One-carbon metabolism</keyword>
<dbReference type="PIRSF" id="PIRSF000194">
    <property type="entry name" value="DHFR"/>
    <property type="match status" value="1"/>
</dbReference>
<dbReference type="KEGG" id="salk:FBQ74_14795"/>
<evidence type="ECO:0000256" key="7">
    <source>
        <dbReference type="ARBA" id="ARBA00025067"/>
    </source>
</evidence>
<name>A0A5B7YI05_9ALTE</name>
<evidence type="ECO:0000256" key="5">
    <source>
        <dbReference type="ARBA" id="ARBA00022857"/>
    </source>
</evidence>
<dbReference type="InterPro" id="IPR024072">
    <property type="entry name" value="DHFR-like_dom_sf"/>
</dbReference>
<dbReference type="GO" id="GO:0005829">
    <property type="term" value="C:cytosol"/>
    <property type="evidence" value="ECO:0007669"/>
    <property type="project" value="TreeGrafter"/>
</dbReference>
<dbReference type="GO" id="GO:0070401">
    <property type="term" value="F:NADP+ binding"/>
    <property type="evidence" value="ECO:0007669"/>
    <property type="project" value="UniProtKB-ARBA"/>
</dbReference>
<dbReference type="Pfam" id="PF00186">
    <property type="entry name" value="DHFR_1"/>
    <property type="match status" value="1"/>
</dbReference>
<keyword evidence="11" id="KW-1185">Reference proteome</keyword>
<dbReference type="Gene3D" id="3.40.430.10">
    <property type="entry name" value="Dihydrofolate Reductase, subunit A"/>
    <property type="match status" value="1"/>
</dbReference>
<evidence type="ECO:0000313" key="10">
    <source>
        <dbReference type="EMBL" id="QCZ95261.1"/>
    </source>
</evidence>
<comment type="pathway">
    <text evidence="1 8">Cofactor biosynthesis; tetrahydrofolate biosynthesis; 5,6,7,8-tetrahydrofolate from 7,8-dihydrofolate: step 1/1.</text>
</comment>
<evidence type="ECO:0000256" key="6">
    <source>
        <dbReference type="ARBA" id="ARBA00023002"/>
    </source>
</evidence>
<dbReference type="PANTHER" id="PTHR48069">
    <property type="entry name" value="DIHYDROFOLATE REDUCTASE"/>
    <property type="match status" value="1"/>
</dbReference>
<dbReference type="GO" id="GO:0046654">
    <property type="term" value="P:tetrahydrofolate biosynthetic process"/>
    <property type="evidence" value="ECO:0007669"/>
    <property type="project" value="UniProtKB-UniPathway"/>
</dbReference>
<evidence type="ECO:0000256" key="4">
    <source>
        <dbReference type="ARBA" id="ARBA00022563"/>
    </source>
</evidence>
<organism evidence="10 11">
    <name type="scientific">Salinimonas iocasae</name>
    <dbReference type="NCBI Taxonomy" id="2572577"/>
    <lineage>
        <taxon>Bacteria</taxon>
        <taxon>Pseudomonadati</taxon>
        <taxon>Pseudomonadota</taxon>
        <taxon>Gammaproteobacteria</taxon>
        <taxon>Alteromonadales</taxon>
        <taxon>Alteromonadaceae</taxon>
        <taxon>Alteromonas/Salinimonas group</taxon>
        <taxon>Salinimonas</taxon>
    </lineage>
</organism>
<keyword evidence="5 8" id="KW-0521">NADP</keyword>
<dbReference type="SUPFAM" id="SSF53597">
    <property type="entry name" value="Dihydrofolate reductase-like"/>
    <property type="match status" value="1"/>
</dbReference>
<evidence type="ECO:0000256" key="3">
    <source>
        <dbReference type="ARBA" id="ARBA00012856"/>
    </source>
</evidence>
<dbReference type="GO" id="GO:0004146">
    <property type="term" value="F:dihydrofolate reductase activity"/>
    <property type="evidence" value="ECO:0007669"/>
    <property type="project" value="UniProtKB-EC"/>
</dbReference>
<comment type="function">
    <text evidence="7 8">Key enzyme in folate metabolism. Catalyzes an essential reaction for de novo glycine and purine synthesis, and for DNA precursor synthesis.</text>
</comment>
<protein>
    <recommendedName>
        <fullName evidence="3 8">Dihydrofolate reductase</fullName>
        <ecNumber evidence="3 8">1.5.1.3</ecNumber>
    </recommendedName>
</protein>
<proteinExistence type="inferred from homology"/>
<gene>
    <name evidence="10" type="primary">folA</name>
    <name evidence="10" type="ORF">FBQ74_14795</name>
</gene>
<dbReference type="Proteomes" id="UP000304912">
    <property type="component" value="Chromosome"/>
</dbReference>
<dbReference type="PRINTS" id="PR00070">
    <property type="entry name" value="DHFR"/>
</dbReference>